<name>A0A565BGG8_9BRAS</name>
<gene>
    <name evidence="4" type="ORF">ANE_LOCUS11189</name>
</gene>
<evidence type="ECO:0000256" key="1">
    <source>
        <dbReference type="ARBA" id="ARBA00022737"/>
    </source>
</evidence>
<dbReference type="PANTHER" id="PTHR47926:SF436">
    <property type="entry name" value="PENTATRICOPEPTIDE REPEAT-CONTAINING PROTEIN ELI1, CHLOROPLASTIC-LIKE ISOFORM X2"/>
    <property type="match status" value="1"/>
</dbReference>
<feature type="repeat" description="PPR" evidence="3">
    <location>
        <begin position="158"/>
        <end position="192"/>
    </location>
</feature>
<feature type="repeat" description="PPR" evidence="3">
    <location>
        <begin position="493"/>
        <end position="527"/>
    </location>
</feature>
<dbReference type="GO" id="GO:0003723">
    <property type="term" value="F:RNA binding"/>
    <property type="evidence" value="ECO:0007669"/>
    <property type="project" value="InterPro"/>
</dbReference>
<evidence type="ECO:0000313" key="4">
    <source>
        <dbReference type="EMBL" id="VVB00745.1"/>
    </source>
</evidence>
<dbReference type="GO" id="GO:0016556">
    <property type="term" value="P:mRNA modification"/>
    <property type="evidence" value="ECO:0007669"/>
    <property type="project" value="UniProtKB-ARBA"/>
</dbReference>
<accession>A0A565BGG8</accession>
<sequence>MKPKRIGLVAQLEVFSERLKVTFLNFSPANLNLPTTIKRPMNKSNLSKAKLHLLPLIPKLHRSLYSHSKHRTRSLPHHRDKPINWNSTHSFVLQNPLLSLLEKCKSSFHLKQIQSQMIITGLILDSFASSRLIAFCALSESRYLDYCVKILKGIKNPNAFSWNVTIRGFSEIENHKESVFIFKQMLRDGGSRPDNFTYPVLFKVCGDLRLSGLGLMILGHVLKLRLELFSHVVNASIHMFAACCEMDNARKVFDESPVRDLVSWNCLINGYKKIGQAEKAIEVYKGMESEGVVPDDVTMIGVVSSCAMLENLNLGKEFYEYVKENGMRMTIPLANALMDMFSKCGDVHEARRIFDNLENRTIVSWTTMISGYARCGLLDVSRKLFDEMEEKDVVLWNAIIGGSVQAKRAQDALALFKMMQTSSTKPDEITMIHCLSACSQLGALDVGIWIHRYIEKHNLSLNVELGTSLVDMYAKCGNISEARNVFHGIQTRNSLTYTAIIGGLALHGDASTAISYFNEMIDAGIAPDEITFIGLLSACCHAGMIQTGRDYFSQMKSRFNLNPQLKHYSVMVDLLGRAGLLEEAEKLMESMPMEADAGVWGALLFGCRMHGNVAMGEKAAKKLIELDPNDSGIYVLLDGMYGEANMWENAKRARRVMNERGVEKIPGCSSIEVNGVVSEFIVRDKSRPEFEEVYDCLQCLGRHMGGRHMFSFGHAITWKHNVTELNC</sequence>
<dbReference type="OrthoDB" id="185373at2759"/>
<dbReference type="Proteomes" id="UP000489600">
    <property type="component" value="Unassembled WGS sequence"/>
</dbReference>
<dbReference type="Pfam" id="PF13041">
    <property type="entry name" value="PPR_2"/>
    <property type="match status" value="2"/>
</dbReference>
<dbReference type="AlphaFoldDB" id="A0A565BGG8"/>
<dbReference type="NCBIfam" id="TIGR00756">
    <property type="entry name" value="PPR"/>
    <property type="match status" value="5"/>
</dbReference>
<proteinExistence type="inferred from homology"/>
<keyword evidence="1" id="KW-0677">Repeat</keyword>
<evidence type="ECO:0000256" key="3">
    <source>
        <dbReference type="PROSITE-ProRule" id="PRU00708"/>
    </source>
</evidence>
<comment type="caution">
    <text evidence="4">The sequence shown here is derived from an EMBL/GenBank/DDBJ whole genome shotgun (WGS) entry which is preliminary data.</text>
</comment>
<feature type="repeat" description="PPR" evidence="3">
    <location>
        <begin position="528"/>
        <end position="558"/>
    </location>
</feature>
<dbReference type="InterPro" id="IPR046960">
    <property type="entry name" value="PPR_At4g14850-like_plant"/>
</dbReference>
<protein>
    <submittedName>
        <fullName evidence="4">Uncharacterized protein</fullName>
    </submittedName>
</protein>
<dbReference type="FunFam" id="1.25.40.10:FF:000073">
    <property type="entry name" value="Pentatricopeptide repeat-containing protein chloroplastic"/>
    <property type="match status" value="1"/>
</dbReference>
<dbReference type="Pfam" id="PF01535">
    <property type="entry name" value="PPR"/>
    <property type="match status" value="6"/>
</dbReference>
<dbReference type="PROSITE" id="PS51375">
    <property type="entry name" value="PPR"/>
    <property type="match status" value="5"/>
</dbReference>
<evidence type="ECO:0000256" key="2">
    <source>
        <dbReference type="ARBA" id="ARBA00061659"/>
    </source>
</evidence>
<feature type="repeat" description="PPR" evidence="3">
    <location>
        <begin position="361"/>
        <end position="395"/>
    </location>
</feature>
<dbReference type="Pfam" id="PF20431">
    <property type="entry name" value="E_motif"/>
    <property type="match status" value="1"/>
</dbReference>
<dbReference type="PANTHER" id="PTHR47926">
    <property type="entry name" value="PENTATRICOPEPTIDE REPEAT-CONTAINING PROTEIN"/>
    <property type="match status" value="1"/>
</dbReference>
<dbReference type="FunFam" id="1.25.40.10:FF:001532">
    <property type="entry name" value="Pentatricopeptide repeat-containing protein mitochondrial"/>
    <property type="match status" value="1"/>
</dbReference>
<keyword evidence="5" id="KW-1185">Reference proteome</keyword>
<dbReference type="InterPro" id="IPR046848">
    <property type="entry name" value="E_motif"/>
</dbReference>
<dbReference type="InterPro" id="IPR002885">
    <property type="entry name" value="PPR_rpt"/>
</dbReference>
<evidence type="ECO:0000313" key="5">
    <source>
        <dbReference type="Proteomes" id="UP000489600"/>
    </source>
</evidence>
<dbReference type="EMBL" id="CABITT030000004">
    <property type="protein sequence ID" value="VVB00745.1"/>
    <property type="molecule type" value="Genomic_DNA"/>
</dbReference>
<organism evidence="4 5">
    <name type="scientific">Arabis nemorensis</name>
    <dbReference type="NCBI Taxonomy" id="586526"/>
    <lineage>
        <taxon>Eukaryota</taxon>
        <taxon>Viridiplantae</taxon>
        <taxon>Streptophyta</taxon>
        <taxon>Embryophyta</taxon>
        <taxon>Tracheophyta</taxon>
        <taxon>Spermatophyta</taxon>
        <taxon>Magnoliopsida</taxon>
        <taxon>eudicotyledons</taxon>
        <taxon>Gunneridae</taxon>
        <taxon>Pentapetalae</taxon>
        <taxon>rosids</taxon>
        <taxon>malvids</taxon>
        <taxon>Brassicales</taxon>
        <taxon>Brassicaceae</taxon>
        <taxon>Arabideae</taxon>
        <taxon>Arabis</taxon>
    </lineage>
</organism>
<dbReference type="FunFam" id="1.25.40.10:FF:000576">
    <property type="entry name" value="Pentatricopeptide repeat-containing protein, chloroplastic"/>
    <property type="match status" value="1"/>
</dbReference>
<dbReference type="FunFam" id="1.25.40.10:FF:000277">
    <property type="entry name" value="Pentatricopeptide repeat-containing protein, mitochondrial"/>
    <property type="match status" value="1"/>
</dbReference>
<dbReference type="GO" id="GO:0005737">
    <property type="term" value="C:cytoplasm"/>
    <property type="evidence" value="ECO:0007669"/>
    <property type="project" value="UniProtKB-ARBA"/>
</dbReference>
<dbReference type="InterPro" id="IPR011990">
    <property type="entry name" value="TPR-like_helical_dom_sf"/>
</dbReference>
<reference evidence="4" key="1">
    <citation type="submission" date="2019-07" db="EMBL/GenBank/DDBJ databases">
        <authorList>
            <person name="Dittberner H."/>
        </authorList>
    </citation>
    <scope>NUCLEOTIDE SEQUENCE [LARGE SCALE GENOMIC DNA]</scope>
</reference>
<feature type="repeat" description="PPR" evidence="3">
    <location>
        <begin position="260"/>
        <end position="294"/>
    </location>
</feature>
<dbReference type="Gene3D" id="1.25.40.10">
    <property type="entry name" value="Tetratricopeptide repeat domain"/>
    <property type="match status" value="4"/>
</dbReference>
<comment type="similarity">
    <text evidence="2">Belongs to the PPR family. PCMP-E subfamily.</text>
</comment>